<dbReference type="EMBL" id="PDJC01000001">
    <property type="protein sequence ID" value="PFG16106.1"/>
    <property type="molecule type" value="Genomic_DNA"/>
</dbReference>
<feature type="domain" description="Cation efflux protein cytoplasmic" evidence="10">
    <location>
        <begin position="211"/>
        <end position="284"/>
    </location>
</feature>
<feature type="transmembrane region" description="Helical" evidence="8">
    <location>
        <begin position="83"/>
        <end position="102"/>
    </location>
</feature>
<comment type="caution">
    <text evidence="11">The sequence shown here is derived from an EMBL/GenBank/DDBJ whole genome shotgun (WGS) entry which is preliminary data.</text>
</comment>
<dbReference type="InterPro" id="IPR027470">
    <property type="entry name" value="Cation_efflux_CTD"/>
</dbReference>
<keyword evidence="5 8" id="KW-1133">Transmembrane helix</keyword>
<protein>
    <submittedName>
        <fullName evidence="11">Cobalt-zinc-cadmium efflux system protein</fullName>
    </submittedName>
</protein>
<feature type="transmembrane region" description="Helical" evidence="8">
    <location>
        <begin position="114"/>
        <end position="137"/>
    </location>
</feature>
<evidence type="ECO:0000256" key="4">
    <source>
        <dbReference type="ARBA" id="ARBA00022692"/>
    </source>
</evidence>
<dbReference type="Proteomes" id="UP000226079">
    <property type="component" value="Unassembled WGS sequence"/>
</dbReference>
<evidence type="ECO:0000256" key="1">
    <source>
        <dbReference type="ARBA" id="ARBA00004141"/>
    </source>
</evidence>
<feature type="transmembrane region" description="Helical" evidence="8">
    <location>
        <begin position="177"/>
        <end position="197"/>
    </location>
</feature>
<keyword evidence="4 8" id="KW-0812">Transmembrane</keyword>
<dbReference type="InterPro" id="IPR058533">
    <property type="entry name" value="Cation_efflux_TM"/>
</dbReference>
<dbReference type="AlphaFoldDB" id="A0A2A9CPM6"/>
<keyword evidence="7 8" id="KW-0472">Membrane</keyword>
<feature type="domain" description="Cation efflux protein transmembrane" evidence="9">
    <location>
        <begin position="16"/>
        <end position="206"/>
    </location>
</feature>
<comment type="similarity">
    <text evidence="2">Belongs to the cation diffusion facilitator (CDF) transporter (TC 2.A.4) family. SLC30A subfamily.</text>
</comment>
<dbReference type="PANTHER" id="PTHR11562">
    <property type="entry name" value="CATION EFFLUX PROTEIN/ ZINC TRANSPORTER"/>
    <property type="match status" value="1"/>
</dbReference>
<gene>
    <name evidence="11" type="ORF">ATK74_0637</name>
</gene>
<dbReference type="GO" id="GO:0005385">
    <property type="term" value="F:zinc ion transmembrane transporter activity"/>
    <property type="evidence" value="ECO:0007669"/>
    <property type="project" value="TreeGrafter"/>
</dbReference>
<dbReference type="GO" id="GO:0005886">
    <property type="term" value="C:plasma membrane"/>
    <property type="evidence" value="ECO:0007669"/>
    <property type="project" value="TreeGrafter"/>
</dbReference>
<evidence type="ECO:0000256" key="3">
    <source>
        <dbReference type="ARBA" id="ARBA00022448"/>
    </source>
</evidence>
<dbReference type="InterPro" id="IPR002524">
    <property type="entry name" value="Cation_efflux"/>
</dbReference>
<reference evidence="11 12" key="1">
    <citation type="submission" date="2017-10" db="EMBL/GenBank/DDBJ databases">
        <title>Sequencing the genomes of 1000 actinobacteria strains.</title>
        <authorList>
            <person name="Klenk H.-P."/>
        </authorList>
    </citation>
    <scope>NUCLEOTIDE SEQUENCE [LARGE SCALE GENOMIC DNA]</scope>
    <source>
        <strain evidence="11 12">DSM 15597</strain>
    </source>
</reference>
<dbReference type="InterPro" id="IPR036837">
    <property type="entry name" value="Cation_efflux_CTD_sf"/>
</dbReference>
<dbReference type="InterPro" id="IPR027469">
    <property type="entry name" value="Cation_efflux_TMD_sf"/>
</dbReference>
<evidence type="ECO:0000256" key="6">
    <source>
        <dbReference type="ARBA" id="ARBA00023065"/>
    </source>
</evidence>
<dbReference type="InterPro" id="IPR050681">
    <property type="entry name" value="CDF/SLC30A"/>
</dbReference>
<keyword evidence="6" id="KW-0406">Ion transport</keyword>
<evidence type="ECO:0000256" key="5">
    <source>
        <dbReference type="ARBA" id="ARBA00022989"/>
    </source>
</evidence>
<feature type="transmembrane region" description="Helical" evidence="8">
    <location>
        <begin position="41"/>
        <end position="62"/>
    </location>
</feature>
<evidence type="ECO:0000313" key="12">
    <source>
        <dbReference type="Proteomes" id="UP000226079"/>
    </source>
</evidence>
<evidence type="ECO:0000313" key="11">
    <source>
        <dbReference type="EMBL" id="PFG16106.1"/>
    </source>
</evidence>
<evidence type="ECO:0000259" key="9">
    <source>
        <dbReference type="Pfam" id="PF01545"/>
    </source>
</evidence>
<dbReference type="SUPFAM" id="SSF161111">
    <property type="entry name" value="Cation efflux protein transmembrane domain-like"/>
    <property type="match status" value="1"/>
</dbReference>
<dbReference type="SUPFAM" id="SSF160240">
    <property type="entry name" value="Cation efflux protein cytoplasmic domain-like"/>
    <property type="match status" value="1"/>
</dbReference>
<evidence type="ECO:0000259" key="10">
    <source>
        <dbReference type="Pfam" id="PF16916"/>
    </source>
</evidence>
<accession>A0A2A9CPM6</accession>
<dbReference type="RefSeq" id="WP_098459678.1">
    <property type="nucleotide sequence ID" value="NZ_PDJC01000001.1"/>
</dbReference>
<evidence type="ECO:0000256" key="8">
    <source>
        <dbReference type="SAM" id="Phobius"/>
    </source>
</evidence>
<dbReference type="Pfam" id="PF16916">
    <property type="entry name" value="ZT_dimer"/>
    <property type="match status" value="1"/>
</dbReference>
<evidence type="ECO:0000256" key="7">
    <source>
        <dbReference type="ARBA" id="ARBA00023136"/>
    </source>
</evidence>
<feature type="transmembrane region" description="Helical" evidence="8">
    <location>
        <begin position="12"/>
        <end position="35"/>
    </location>
</feature>
<feature type="transmembrane region" description="Helical" evidence="8">
    <location>
        <begin position="149"/>
        <end position="171"/>
    </location>
</feature>
<dbReference type="PANTHER" id="PTHR11562:SF17">
    <property type="entry name" value="RE54080P-RELATED"/>
    <property type="match status" value="1"/>
</dbReference>
<dbReference type="Gene3D" id="1.20.1510.10">
    <property type="entry name" value="Cation efflux protein transmembrane domain"/>
    <property type="match status" value="1"/>
</dbReference>
<keyword evidence="3" id="KW-0813">Transport</keyword>
<dbReference type="NCBIfam" id="TIGR01297">
    <property type="entry name" value="CDF"/>
    <property type="match status" value="1"/>
</dbReference>
<comment type="subcellular location">
    <subcellularLocation>
        <location evidence="1">Membrane</location>
        <topology evidence="1">Multi-pass membrane protein</topology>
    </subcellularLocation>
</comment>
<keyword evidence="12" id="KW-1185">Reference proteome</keyword>
<proteinExistence type="inferred from homology"/>
<sequence length="296" mass="30307">MSHSHSSAGRHRWRLAVAFVLVAAFFVVELVAGLASGSLALISDAGHMAADVTTLGAALIATRLASRKDSTGRRTFGSYRAEVFASGLAVLVMIGVGIYIAIEAISRIGAATELAAGPMLLVGALGLVVNLISLFLLRAGAAESLNLKGAYLEVIADTLGSVGVIVAGALVAWTGHAWWDTVIALAIAGFVVVRAILLGREVIAVLGEHAPDGVEPAAILASMLELDGVTGVHDLHVWRLTSGMDVATAHLVTAPGTAPALVLDAATSVLREEYSIAHATIQLEGAGSGPCRGADW</sequence>
<organism evidence="11 12">
    <name type="scientific">Propionicimonas paludicola</name>
    <dbReference type="NCBI Taxonomy" id="185243"/>
    <lineage>
        <taxon>Bacteria</taxon>
        <taxon>Bacillati</taxon>
        <taxon>Actinomycetota</taxon>
        <taxon>Actinomycetes</taxon>
        <taxon>Propionibacteriales</taxon>
        <taxon>Nocardioidaceae</taxon>
        <taxon>Propionicimonas</taxon>
    </lineage>
</organism>
<dbReference type="OrthoDB" id="9809646at2"/>
<evidence type="ECO:0000256" key="2">
    <source>
        <dbReference type="ARBA" id="ARBA00008873"/>
    </source>
</evidence>
<dbReference type="Pfam" id="PF01545">
    <property type="entry name" value="Cation_efflux"/>
    <property type="match status" value="1"/>
</dbReference>
<name>A0A2A9CPM6_9ACTN</name>